<evidence type="ECO:0000256" key="10">
    <source>
        <dbReference type="SAM" id="SignalP"/>
    </source>
</evidence>
<keyword evidence="11" id="KW-0969">Cilium</keyword>
<protein>
    <submittedName>
        <fullName evidence="11">Flagellar biosynthesis protein FlgH</fullName>
    </submittedName>
</protein>
<dbReference type="GO" id="GO:0009425">
    <property type="term" value="C:bacterial-type flagellum basal body"/>
    <property type="evidence" value="ECO:0007669"/>
    <property type="project" value="UniProtKB-SubCell"/>
</dbReference>
<comment type="subcellular location">
    <subcellularLocation>
        <location evidence="2">Bacterial flagellum basal body</location>
    </subcellularLocation>
    <subcellularLocation>
        <location evidence="3">Cell outer membrane</location>
    </subcellularLocation>
</comment>
<dbReference type="AlphaFoldDB" id="A0ABD6Q6Z7"/>
<proteinExistence type="inferred from homology"/>
<comment type="similarity">
    <text evidence="4">Belongs to the FlgH family.</text>
</comment>
<keyword evidence="8" id="KW-0998">Cell outer membrane</keyword>
<comment type="function">
    <text evidence="1">Assembles around the rod to form the L-ring and probably protects the motor/basal body from shearing forces during rotation.</text>
</comment>
<dbReference type="GO" id="GO:0009279">
    <property type="term" value="C:cell outer membrane"/>
    <property type="evidence" value="ECO:0007669"/>
    <property type="project" value="UniProtKB-SubCell"/>
</dbReference>
<feature type="signal peptide" evidence="10">
    <location>
        <begin position="1"/>
        <end position="40"/>
    </location>
</feature>
<keyword evidence="6" id="KW-0472">Membrane</keyword>
<feature type="chain" id="PRO_5044896651" evidence="10">
    <location>
        <begin position="41"/>
        <end position="211"/>
    </location>
</feature>
<keyword evidence="11" id="KW-0966">Cell projection</keyword>
<dbReference type="Proteomes" id="UP000183667">
    <property type="component" value="Unassembled WGS sequence"/>
</dbReference>
<comment type="caution">
    <text evidence="11">The sequence shown here is derived from an EMBL/GenBank/DDBJ whole genome shotgun (WGS) entry which is preliminary data.</text>
</comment>
<dbReference type="EMBL" id="MEAU01000010">
    <property type="protein sequence ID" value="OJA48996.1"/>
    <property type="molecule type" value="Genomic_DNA"/>
</dbReference>
<dbReference type="Pfam" id="PF02107">
    <property type="entry name" value="FlgH"/>
    <property type="match status" value="1"/>
</dbReference>
<dbReference type="PRINTS" id="PR01008">
    <property type="entry name" value="FLGLRINGFLGH"/>
</dbReference>
<evidence type="ECO:0000256" key="8">
    <source>
        <dbReference type="ARBA" id="ARBA00023237"/>
    </source>
</evidence>
<evidence type="ECO:0000313" key="12">
    <source>
        <dbReference type="Proteomes" id="UP000183667"/>
    </source>
</evidence>
<dbReference type="InterPro" id="IPR000527">
    <property type="entry name" value="Flag_Lring"/>
</dbReference>
<feature type="region of interest" description="Disordered" evidence="9">
    <location>
        <begin position="1"/>
        <end position="21"/>
    </location>
</feature>
<dbReference type="RefSeq" id="WP_059854480.1">
    <property type="nucleotide sequence ID" value="NZ_LPAH01000067.1"/>
</dbReference>
<dbReference type="PANTHER" id="PTHR34933">
    <property type="entry name" value="FLAGELLAR L-RING PROTEIN"/>
    <property type="match status" value="1"/>
</dbReference>
<keyword evidence="11" id="KW-0282">Flagellum</keyword>
<evidence type="ECO:0000256" key="4">
    <source>
        <dbReference type="ARBA" id="ARBA00006929"/>
    </source>
</evidence>
<sequence length="211" mass="22620">MSRLPNNRRCPRDPTTRPRRFGPAATISGCVLMAALSARADTLYQAENFRPLIADRRASAIGDIVTVLVYEQSSASQTADTSTRAGFALNGSVSTLYAGNNRAQVGAGDDYGGRGQIQRTGRLLAQLSATVVDVLPSGDLVVAGEQRIDVNGEKTGIRLNGRMRAIDIGPGNTVLSTRLADARIDYTGDGFITDRTRPGLIPRFLAWLGLW</sequence>
<accession>A0ABD6Q6Z7</accession>
<name>A0ABD6Q6Z7_9BURK</name>
<evidence type="ECO:0000256" key="6">
    <source>
        <dbReference type="ARBA" id="ARBA00023136"/>
    </source>
</evidence>
<keyword evidence="7" id="KW-0975">Bacterial flagellum</keyword>
<evidence type="ECO:0000256" key="1">
    <source>
        <dbReference type="ARBA" id="ARBA00002591"/>
    </source>
</evidence>
<evidence type="ECO:0000256" key="3">
    <source>
        <dbReference type="ARBA" id="ARBA00004442"/>
    </source>
</evidence>
<evidence type="ECO:0000313" key="11">
    <source>
        <dbReference type="EMBL" id="OJA48996.1"/>
    </source>
</evidence>
<reference evidence="12" key="1">
    <citation type="submission" date="2016-08" db="EMBL/GenBank/DDBJ databases">
        <title>Population biology and virulence potential of Burkholderia ubonensis.</title>
        <authorList>
            <person name="Price E.P."/>
            <person name="Currie B.J."/>
            <person name="Wagner D.M."/>
        </authorList>
    </citation>
    <scope>NUCLEOTIDE SEQUENCE [LARGE SCALE GENOMIC DNA]</scope>
    <source>
        <strain evidence="12">MSMB0103</strain>
    </source>
</reference>
<evidence type="ECO:0000256" key="5">
    <source>
        <dbReference type="ARBA" id="ARBA00022729"/>
    </source>
</evidence>
<evidence type="ECO:0000256" key="7">
    <source>
        <dbReference type="ARBA" id="ARBA00023143"/>
    </source>
</evidence>
<organism evidence="11 12">
    <name type="scientific">Burkholderia ubonensis</name>
    <dbReference type="NCBI Taxonomy" id="101571"/>
    <lineage>
        <taxon>Bacteria</taxon>
        <taxon>Pseudomonadati</taxon>
        <taxon>Pseudomonadota</taxon>
        <taxon>Betaproteobacteria</taxon>
        <taxon>Burkholderiales</taxon>
        <taxon>Burkholderiaceae</taxon>
        <taxon>Burkholderia</taxon>
        <taxon>Burkholderia cepacia complex</taxon>
    </lineage>
</organism>
<dbReference type="PANTHER" id="PTHR34933:SF1">
    <property type="entry name" value="FLAGELLAR L-RING PROTEIN"/>
    <property type="match status" value="1"/>
</dbReference>
<keyword evidence="5 10" id="KW-0732">Signal</keyword>
<evidence type="ECO:0000256" key="2">
    <source>
        <dbReference type="ARBA" id="ARBA00004117"/>
    </source>
</evidence>
<gene>
    <name evidence="11" type="ORF">BGV66_07815</name>
</gene>
<evidence type="ECO:0000256" key="9">
    <source>
        <dbReference type="SAM" id="MobiDB-lite"/>
    </source>
</evidence>